<dbReference type="EMBL" id="BOOW01000035">
    <property type="protein sequence ID" value="GII95374.1"/>
    <property type="molecule type" value="Genomic_DNA"/>
</dbReference>
<name>A0A919VEQ9_9ACTN</name>
<keyword evidence="2" id="KW-1185">Reference proteome</keyword>
<sequence length="213" mass="24437">MNTAESLRLRDLLSPTRIAEYEMLCGGQLTRALRLHCWNTEISEAFYGPLQYLELALRTVITREMSALLGQPDWWDNPTADLHFGAAQRIGEARRQLARSGLSGTAEQITDELPFGFWVSLLGSGNTYDQRFWRTGLHRAFPGYRGRRRDLHRKLDYLRILRNKIAHHGAIHHRHLSADHDAVLECLGFIAPELATVVRRYSRVPVVLARRPT</sequence>
<protein>
    <recommendedName>
        <fullName evidence="3">Abi-like protein</fullName>
    </recommendedName>
</protein>
<dbReference type="AlphaFoldDB" id="A0A919VEQ9"/>
<dbReference type="Proteomes" id="UP000606172">
    <property type="component" value="Unassembled WGS sequence"/>
</dbReference>
<evidence type="ECO:0008006" key="3">
    <source>
        <dbReference type="Google" id="ProtNLM"/>
    </source>
</evidence>
<proteinExistence type="predicted"/>
<accession>A0A919VEQ9</accession>
<evidence type="ECO:0000313" key="2">
    <source>
        <dbReference type="Proteomes" id="UP000606172"/>
    </source>
</evidence>
<organism evidence="1 2">
    <name type="scientific">Sinosporangium siamense</name>
    <dbReference type="NCBI Taxonomy" id="1367973"/>
    <lineage>
        <taxon>Bacteria</taxon>
        <taxon>Bacillati</taxon>
        <taxon>Actinomycetota</taxon>
        <taxon>Actinomycetes</taxon>
        <taxon>Streptosporangiales</taxon>
        <taxon>Streptosporangiaceae</taxon>
        <taxon>Sinosporangium</taxon>
    </lineage>
</organism>
<comment type="caution">
    <text evidence="1">The sequence shown here is derived from an EMBL/GenBank/DDBJ whole genome shotgun (WGS) entry which is preliminary data.</text>
</comment>
<evidence type="ECO:0000313" key="1">
    <source>
        <dbReference type="EMBL" id="GII95374.1"/>
    </source>
</evidence>
<reference evidence="1" key="1">
    <citation type="submission" date="2021-01" db="EMBL/GenBank/DDBJ databases">
        <title>Whole genome shotgun sequence of Sinosporangium siamense NBRC 109515.</title>
        <authorList>
            <person name="Komaki H."/>
            <person name="Tamura T."/>
        </authorList>
    </citation>
    <scope>NUCLEOTIDE SEQUENCE</scope>
    <source>
        <strain evidence="1">NBRC 109515</strain>
    </source>
</reference>
<gene>
    <name evidence="1" type="ORF">Ssi02_56050</name>
</gene>